<accession>A0A1I5UP13</accession>
<dbReference type="GO" id="GO:0005886">
    <property type="term" value="C:plasma membrane"/>
    <property type="evidence" value="ECO:0007669"/>
    <property type="project" value="UniProtKB-SubCell"/>
</dbReference>
<evidence type="ECO:0000259" key="8">
    <source>
        <dbReference type="PROSITE" id="PS51123"/>
    </source>
</evidence>
<dbReference type="Gene3D" id="3.30.1330.60">
    <property type="entry name" value="OmpA-like domain"/>
    <property type="match status" value="1"/>
</dbReference>
<gene>
    <name evidence="9" type="ORF">SAMN04488506_0096</name>
</gene>
<evidence type="ECO:0000256" key="1">
    <source>
        <dbReference type="ARBA" id="ARBA00004162"/>
    </source>
</evidence>
<dbReference type="OrthoDB" id="9815217at2"/>
<comment type="subcellular location">
    <subcellularLocation>
        <location evidence="1">Cell membrane</location>
        <topology evidence="1">Single-pass membrane protein</topology>
    </subcellularLocation>
</comment>
<keyword evidence="3" id="KW-1003">Cell membrane</keyword>
<dbReference type="AlphaFoldDB" id="A0A1I5UP13"/>
<evidence type="ECO:0000256" key="2">
    <source>
        <dbReference type="ARBA" id="ARBA00008914"/>
    </source>
</evidence>
<name>A0A1I5UP13_9LACT</name>
<organism evidence="9 10">
    <name type="scientific">Desemzia incerta</name>
    <dbReference type="NCBI Taxonomy" id="82801"/>
    <lineage>
        <taxon>Bacteria</taxon>
        <taxon>Bacillati</taxon>
        <taxon>Bacillota</taxon>
        <taxon>Bacilli</taxon>
        <taxon>Lactobacillales</taxon>
        <taxon>Carnobacteriaceae</taxon>
        <taxon>Desemzia</taxon>
    </lineage>
</organism>
<sequence>MARKRKTTFIESSGSPGWMTTFSDLMTLLLTFFILLFSMSSVVESKFDQASASMSLAFTGQDGLLPEETTVVPTNNGDVEEIEGVETTGEEIPPELVEMYKEMEKELKEQGMEGNISIKIDSEGIYLDIKDSILFTSGSADIVGSGKETLDNLAELINQVPNEVIIEGYTDNVPMSNAQYASNWELSTSRAVSVLRYLSEEKQVDPTRLSARGYGEYQPIAPNDTAKNRAENRRVNIVILYEEFKEES</sequence>
<dbReference type="InterPro" id="IPR006665">
    <property type="entry name" value="OmpA-like"/>
</dbReference>
<proteinExistence type="inferred from homology"/>
<comment type="similarity">
    <text evidence="2">Belongs to the MotB family.</text>
</comment>
<dbReference type="Proteomes" id="UP000199136">
    <property type="component" value="Unassembled WGS sequence"/>
</dbReference>
<dbReference type="CDD" id="cd07185">
    <property type="entry name" value="OmpA_C-like"/>
    <property type="match status" value="1"/>
</dbReference>
<dbReference type="RefSeq" id="WP_092479093.1">
    <property type="nucleotide sequence ID" value="NZ_FOXW01000001.1"/>
</dbReference>
<dbReference type="PROSITE" id="PS51123">
    <property type="entry name" value="OMPA_2"/>
    <property type="match status" value="1"/>
</dbReference>
<feature type="domain" description="OmpA-like" evidence="8">
    <location>
        <begin position="122"/>
        <end position="243"/>
    </location>
</feature>
<dbReference type="EMBL" id="FOXW01000001">
    <property type="protein sequence ID" value="SFP96807.1"/>
    <property type="molecule type" value="Genomic_DNA"/>
</dbReference>
<evidence type="ECO:0000313" key="10">
    <source>
        <dbReference type="Proteomes" id="UP000199136"/>
    </source>
</evidence>
<evidence type="ECO:0000256" key="6">
    <source>
        <dbReference type="ARBA" id="ARBA00023136"/>
    </source>
</evidence>
<evidence type="ECO:0000256" key="5">
    <source>
        <dbReference type="ARBA" id="ARBA00022989"/>
    </source>
</evidence>
<dbReference type="Pfam" id="PF00691">
    <property type="entry name" value="OmpA"/>
    <property type="match status" value="1"/>
</dbReference>
<keyword evidence="10" id="KW-1185">Reference proteome</keyword>
<evidence type="ECO:0000313" key="9">
    <source>
        <dbReference type="EMBL" id="SFP96807.1"/>
    </source>
</evidence>
<protein>
    <submittedName>
        <fullName evidence="9">Chemotaxis protein MotB</fullName>
    </submittedName>
</protein>
<keyword evidence="5" id="KW-1133">Transmembrane helix</keyword>
<evidence type="ECO:0000256" key="4">
    <source>
        <dbReference type="ARBA" id="ARBA00022692"/>
    </source>
</evidence>
<evidence type="ECO:0000256" key="7">
    <source>
        <dbReference type="PROSITE-ProRule" id="PRU00473"/>
    </source>
</evidence>
<dbReference type="STRING" id="82801.SAMN04488506_0096"/>
<dbReference type="Pfam" id="PF13677">
    <property type="entry name" value="MotB_plug"/>
    <property type="match status" value="1"/>
</dbReference>
<dbReference type="SUPFAM" id="SSF103088">
    <property type="entry name" value="OmpA-like"/>
    <property type="match status" value="1"/>
</dbReference>
<dbReference type="InterPro" id="IPR036737">
    <property type="entry name" value="OmpA-like_sf"/>
</dbReference>
<dbReference type="PANTHER" id="PTHR30329:SF21">
    <property type="entry name" value="LIPOPROTEIN YIAD-RELATED"/>
    <property type="match status" value="1"/>
</dbReference>
<keyword evidence="4" id="KW-0812">Transmembrane</keyword>
<dbReference type="InterPro" id="IPR025713">
    <property type="entry name" value="MotB-like_N_dom"/>
</dbReference>
<evidence type="ECO:0000256" key="3">
    <source>
        <dbReference type="ARBA" id="ARBA00022475"/>
    </source>
</evidence>
<dbReference type="PANTHER" id="PTHR30329">
    <property type="entry name" value="STATOR ELEMENT OF FLAGELLAR MOTOR COMPLEX"/>
    <property type="match status" value="1"/>
</dbReference>
<keyword evidence="6 7" id="KW-0472">Membrane</keyword>
<dbReference type="InterPro" id="IPR050330">
    <property type="entry name" value="Bact_OuterMem_StrucFunc"/>
</dbReference>
<reference evidence="9 10" key="1">
    <citation type="submission" date="2016-10" db="EMBL/GenBank/DDBJ databases">
        <authorList>
            <person name="de Groot N.N."/>
        </authorList>
    </citation>
    <scope>NUCLEOTIDE SEQUENCE [LARGE SCALE GENOMIC DNA]</scope>
    <source>
        <strain evidence="9 10">DSM 20581</strain>
    </source>
</reference>